<dbReference type="PROSITE" id="PS50966">
    <property type="entry name" value="ZF_SWIM"/>
    <property type="match status" value="1"/>
</dbReference>
<dbReference type="InterPro" id="IPR007527">
    <property type="entry name" value="Znf_SWIM"/>
</dbReference>
<protein>
    <submittedName>
        <fullName evidence="3">SWIM zinc finger family protein</fullName>
    </submittedName>
</protein>
<feature type="domain" description="SWIM-type" evidence="2">
    <location>
        <begin position="64"/>
        <end position="97"/>
    </location>
</feature>
<dbReference type="Proteomes" id="UP001209318">
    <property type="component" value="Unassembled WGS sequence"/>
</dbReference>
<dbReference type="Pfam" id="PF04434">
    <property type="entry name" value="SWIM"/>
    <property type="match status" value="1"/>
</dbReference>
<dbReference type="AlphaFoldDB" id="A0AAE3LQA4"/>
<dbReference type="RefSeq" id="WP_263072478.1">
    <property type="nucleotide sequence ID" value="NZ_JAOUSF010000002.1"/>
</dbReference>
<gene>
    <name evidence="3" type="ORF">OEV98_06845</name>
</gene>
<keyword evidence="1" id="KW-0479">Metal-binding</keyword>
<proteinExistence type="predicted"/>
<keyword evidence="4" id="KW-1185">Reference proteome</keyword>
<comment type="caution">
    <text evidence="3">The sequence shown here is derived from an EMBL/GenBank/DDBJ whole genome shotgun (WGS) entry which is preliminary data.</text>
</comment>
<keyword evidence="1" id="KW-0862">Zinc</keyword>
<sequence length="613" mass="71347">MDSYSPAEFVLSFSAHLNMFLNPNHPEDERAVQKGLLLYNQKMVRSLKMKGPIIFGHVQDVIPVQVKLHMDLFTKNECSCPAVGYCRHILAVFFSLYGKHHSVNEWLESWRAPQQSLFSNEASNSELPKEKLIIKIGQKTVVPATVPTNKSQLLAPDPQERVEDRLTDQEMLSLSKQSSTTILDSKGASVSDMQFSKNEPTNNQGQSTGDNLYDFWVHMTDEIFQGEVLQRNSLYPYLMNLYGHAALRQLENPILIRRENMQLYKIVTNVRLLQQLQELFLSSKYSTQEIEDTCAQLVHTILHNVENATEQLPQPIPLSLDSLIVRLQREVRELLFLEGPFPRQTLLIYWALWTKLFTSRQLRDDELTFAEDIAKKSNPDSVWVVAYVIQLFLAGKVEQALDQLNKSGPHNFFYIFQFIDHYASEGNWKGITSILPFLIQHIKDYFSGRSYQENMNYVRYTNLILSDYVSHTNRMDLYEQVLIEMLPYSARSISDLYFDNEDYYKLMDFLQLTGMSMDVIVGEKLRKIQKDAPDSLLPLYHQHVVASIEKKNRSSYKEAVRYLKKLRTIYKKIKKEAVWELYFANLLQDTKRLRAFQEECQRGKLIDVENETV</sequence>
<keyword evidence="1" id="KW-0863">Zinc-finger</keyword>
<evidence type="ECO:0000259" key="2">
    <source>
        <dbReference type="PROSITE" id="PS50966"/>
    </source>
</evidence>
<reference evidence="3" key="1">
    <citation type="submission" date="2022-10" db="EMBL/GenBank/DDBJ databases">
        <title>Description of Fervidibacillus gen. nov. in the family Fervidibacillaceae fam. nov. with two species, Fervidibacillus albus sp. nov., and Fervidibacillus halotolerans sp. nov., isolated from tidal flat sediments.</title>
        <authorList>
            <person name="Kwon K.K."/>
            <person name="Yang S.-H."/>
        </authorList>
    </citation>
    <scope>NUCLEOTIDE SEQUENCE</scope>
    <source>
        <strain evidence="3">JCM 19140</strain>
    </source>
</reference>
<evidence type="ECO:0000313" key="3">
    <source>
        <dbReference type="EMBL" id="MCU9613269.1"/>
    </source>
</evidence>
<organism evidence="3 4">
    <name type="scientific">Perspicuibacillus lycopersici</name>
    <dbReference type="NCBI Taxonomy" id="1325689"/>
    <lineage>
        <taxon>Bacteria</taxon>
        <taxon>Bacillati</taxon>
        <taxon>Bacillota</taxon>
        <taxon>Bacilli</taxon>
        <taxon>Bacillales</taxon>
        <taxon>Bacillaceae</taxon>
        <taxon>Perspicuibacillus</taxon>
    </lineage>
</organism>
<accession>A0AAE3LQA4</accession>
<dbReference type="EMBL" id="JAOUSF010000002">
    <property type="protein sequence ID" value="MCU9613269.1"/>
    <property type="molecule type" value="Genomic_DNA"/>
</dbReference>
<dbReference type="GO" id="GO:0008270">
    <property type="term" value="F:zinc ion binding"/>
    <property type="evidence" value="ECO:0007669"/>
    <property type="project" value="UniProtKB-KW"/>
</dbReference>
<name>A0AAE3LQA4_9BACI</name>
<evidence type="ECO:0000256" key="1">
    <source>
        <dbReference type="PROSITE-ProRule" id="PRU00325"/>
    </source>
</evidence>
<evidence type="ECO:0000313" key="4">
    <source>
        <dbReference type="Proteomes" id="UP001209318"/>
    </source>
</evidence>